<keyword evidence="3" id="KW-1185">Reference proteome</keyword>
<dbReference type="RefSeq" id="WP_354555118.1">
    <property type="nucleotide sequence ID" value="NZ_JBEPMB010000001.1"/>
</dbReference>
<keyword evidence="1" id="KW-0732">Signal</keyword>
<accession>A0ABV2IVP1</accession>
<dbReference type="EMBL" id="JBEPMB010000001">
    <property type="protein sequence ID" value="MET3612554.1"/>
    <property type="molecule type" value="Genomic_DNA"/>
</dbReference>
<evidence type="ECO:0000313" key="2">
    <source>
        <dbReference type="EMBL" id="MET3612554.1"/>
    </source>
</evidence>
<organism evidence="2 3">
    <name type="scientific">Rhizobium aquaticum</name>
    <dbReference type="NCBI Taxonomy" id="1549636"/>
    <lineage>
        <taxon>Bacteria</taxon>
        <taxon>Pseudomonadati</taxon>
        <taxon>Pseudomonadota</taxon>
        <taxon>Alphaproteobacteria</taxon>
        <taxon>Hyphomicrobiales</taxon>
        <taxon>Rhizobiaceae</taxon>
        <taxon>Rhizobium/Agrobacterium group</taxon>
        <taxon>Rhizobium</taxon>
    </lineage>
</organism>
<proteinExistence type="predicted"/>
<gene>
    <name evidence="2" type="ORF">ABID16_000859</name>
</gene>
<dbReference type="Proteomes" id="UP001549047">
    <property type="component" value="Unassembled WGS sequence"/>
</dbReference>
<reference evidence="2 3" key="1">
    <citation type="submission" date="2024-06" db="EMBL/GenBank/DDBJ databases">
        <title>Genomic Encyclopedia of Type Strains, Phase IV (KMG-IV): sequencing the most valuable type-strain genomes for metagenomic binning, comparative biology and taxonomic classification.</title>
        <authorList>
            <person name="Goeker M."/>
        </authorList>
    </citation>
    <scope>NUCLEOTIDE SEQUENCE [LARGE SCALE GENOMIC DNA]</scope>
    <source>
        <strain evidence="2 3">DSM 29780</strain>
    </source>
</reference>
<sequence>MKRFKSTVCLATATALLVALAPALAGAVDPFAASPNGAPKLKLPGINSFSPNVEPPASKDARIVRCDARLTADGPALQNGISWHVFSAIPGQDGKLQLIAASDGGSHSFKLAPGDYFLNAAFGRATATKRVSVPASGDVPNQELVLDAGGIVLHAVSGNDTKIPDKDLKFSIYTNDVQDDGERGLVMQDVAPNSIVRLNSGTYHVVSTYGSLNAVIRADIQVAAGKLTQATIQHRAARITFKLVSTAGGEAIADTAWSILTGSGDIIAENVGAFATMVLAEGNYTAVARNKEKIYQRDFVVKAGSNADVELLLGRDDANQNQIPQGANGAAADMTSPD</sequence>
<name>A0ABV2IVP1_9HYPH</name>
<feature type="chain" id="PRO_5045611018" description="Auto-transporter adhesin head GIN domain-containing protein" evidence="1">
    <location>
        <begin position="28"/>
        <end position="338"/>
    </location>
</feature>
<comment type="caution">
    <text evidence="2">The sequence shown here is derived from an EMBL/GenBank/DDBJ whole genome shotgun (WGS) entry which is preliminary data.</text>
</comment>
<evidence type="ECO:0000256" key="1">
    <source>
        <dbReference type="SAM" id="SignalP"/>
    </source>
</evidence>
<evidence type="ECO:0000313" key="3">
    <source>
        <dbReference type="Proteomes" id="UP001549047"/>
    </source>
</evidence>
<evidence type="ECO:0008006" key="4">
    <source>
        <dbReference type="Google" id="ProtNLM"/>
    </source>
</evidence>
<protein>
    <recommendedName>
        <fullName evidence="4">Auto-transporter adhesin head GIN domain-containing protein</fullName>
    </recommendedName>
</protein>
<feature type="signal peptide" evidence="1">
    <location>
        <begin position="1"/>
        <end position="27"/>
    </location>
</feature>